<proteinExistence type="predicted"/>
<dbReference type="AlphaFoldDB" id="A0A5B7G9X6"/>
<protein>
    <submittedName>
        <fullName evidence="1">Uncharacterized protein</fullName>
    </submittedName>
</protein>
<evidence type="ECO:0000313" key="2">
    <source>
        <dbReference type="Proteomes" id="UP000324222"/>
    </source>
</evidence>
<keyword evidence="2" id="KW-1185">Reference proteome</keyword>
<dbReference type="Proteomes" id="UP000324222">
    <property type="component" value="Unassembled WGS sequence"/>
</dbReference>
<organism evidence="1 2">
    <name type="scientific">Portunus trituberculatus</name>
    <name type="common">Swimming crab</name>
    <name type="synonym">Neptunus trituberculatus</name>
    <dbReference type="NCBI Taxonomy" id="210409"/>
    <lineage>
        <taxon>Eukaryota</taxon>
        <taxon>Metazoa</taxon>
        <taxon>Ecdysozoa</taxon>
        <taxon>Arthropoda</taxon>
        <taxon>Crustacea</taxon>
        <taxon>Multicrustacea</taxon>
        <taxon>Malacostraca</taxon>
        <taxon>Eumalacostraca</taxon>
        <taxon>Eucarida</taxon>
        <taxon>Decapoda</taxon>
        <taxon>Pleocyemata</taxon>
        <taxon>Brachyura</taxon>
        <taxon>Eubrachyura</taxon>
        <taxon>Portunoidea</taxon>
        <taxon>Portunidae</taxon>
        <taxon>Portuninae</taxon>
        <taxon>Portunus</taxon>
    </lineage>
</organism>
<dbReference type="EMBL" id="VSRR010012209">
    <property type="protein sequence ID" value="MPC54235.1"/>
    <property type="molecule type" value="Genomic_DNA"/>
</dbReference>
<evidence type="ECO:0000313" key="1">
    <source>
        <dbReference type="EMBL" id="MPC54235.1"/>
    </source>
</evidence>
<reference evidence="1 2" key="1">
    <citation type="submission" date="2019-05" db="EMBL/GenBank/DDBJ databases">
        <title>Another draft genome of Portunus trituberculatus and its Hox gene families provides insights of decapod evolution.</title>
        <authorList>
            <person name="Jeong J.-H."/>
            <person name="Song I."/>
            <person name="Kim S."/>
            <person name="Choi T."/>
            <person name="Kim D."/>
            <person name="Ryu S."/>
            <person name="Kim W."/>
        </authorList>
    </citation>
    <scope>NUCLEOTIDE SEQUENCE [LARGE SCALE GENOMIC DNA]</scope>
    <source>
        <tissue evidence="1">Muscle</tissue>
    </source>
</reference>
<name>A0A5B7G9X6_PORTR</name>
<comment type="caution">
    <text evidence="1">The sequence shown here is derived from an EMBL/GenBank/DDBJ whole genome shotgun (WGS) entry which is preliminary data.</text>
</comment>
<gene>
    <name evidence="1" type="ORF">E2C01_048145</name>
</gene>
<accession>A0A5B7G9X6</accession>
<sequence length="63" mass="7371">MLHQQCTRDRTWMCQSPDHGLVNSHISITFRGMDSLLEFVLKKDRGKNKGHPKDAVMFGWKQE</sequence>